<sequence length="227" mass="24103">MKTSFCSAAGLVVAAGFMSSTAQASGVVTAQQQITMFNPEDFVFTLGGPEPDAPVDGFQIRAATLGQIPALDGQGIAMALVNLDACTINLPHIHPRATEMQYVINGEHLRVAFVEENGGEGAVVNDLSQGDVTFFPQGLIHYEQNLGCEPVTFLAALNNDDPGAVTITTRFFELPSEAIQASLNFEDPALQRLIESLPDAPAAARRQCLERCGLADGGDGFSYSYGY</sequence>
<comment type="similarity">
    <text evidence="2">Belongs to the germin family.</text>
</comment>
<evidence type="ECO:0000256" key="2">
    <source>
        <dbReference type="ARBA" id="ARBA00007456"/>
    </source>
</evidence>
<protein>
    <submittedName>
        <fullName evidence="8">Cupin-like protein</fullName>
    </submittedName>
</protein>
<evidence type="ECO:0000256" key="1">
    <source>
        <dbReference type="ARBA" id="ARBA00004613"/>
    </source>
</evidence>
<keyword evidence="3" id="KW-0964">Secreted</keyword>
<dbReference type="InterPro" id="IPR014710">
    <property type="entry name" value="RmlC-like_jellyroll"/>
</dbReference>
<dbReference type="eggNOG" id="ENOG502QQ4A">
    <property type="taxonomic scope" value="Eukaryota"/>
</dbReference>
<dbReference type="InterPro" id="IPR011051">
    <property type="entry name" value="RmlC_Cupin_sf"/>
</dbReference>
<evidence type="ECO:0000313" key="9">
    <source>
        <dbReference type="Proteomes" id="UP000002630"/>
    </source>
</evidence>
<dbReference type="CDD" id="cd02241">
    <property type="entry name" value="cupin_OxOx"/>
    <property type="match status" value="1"/>
</dbReference>
<organism evidence="8 9">
    <name type="scientific">Ectocarpus siliculosus</name>
    <name type="common">Brown alga</name>
    <name type="synonym">Conferva siliculosa</name>
    <dbReference type="NCBI Taxonomy" id="2880"/>
    <lineage>
        <taxon>Eukaryota</taxon>
        <taxon>Sar</taxon>
        <taxon>Stramenopiles</taxon>
        <taxon>Ochrophyta</taxon>
        <taxon>PX clade</taxon>
        <taxon>Phaeophyceae</taxon>
        <taxon>Ectocarpales</taxon>
        <taxon>Ectocarpaceae</taxon>
        <taxon>Ectocarpus</taxon>
    </lineage>
</organism>
<evidence type="ECO:0000256" key="4">
    <source>
        <dbReference type="ARBA" id="ARBA00022723"/>
    </source>
</evidence>
<reference evidence="8 9" key="1">
    <citation type="journal article" date="2010" name="Nature">
        <title>The Ectocarpus genome and the independent evolution of multicellularity in brown algae.</title>
        <authorList>
            <person name="Cock J.M."/>
            <person name="Sterck L."/>
            <person name="Rouze P."/>
            <person name="Scornet D."/>
            <person name="Allen A.E."/>
            <person name="Amoutzias G."/>
            <person name="Anthouard V."/>
            <person name="Artiguenave F."/>
            <person name="Aury J.M."/>
            <person name="Badger J.H."/>
            <person name="Beszteri B."/>
            <person name="Billiau K."/>
            <person name="Bonnet E."/>
            <person name="Bothwell J.H."/>
            <person name="Bowler C."/>
            <person name="Boyen C."/>
            <person name="Brownlee C."/>
            <person name="Carrano C.J."/>
            <person name="Charrier B."/>
            <person name="Cho G.Y."/>
            <person name="Coelho S.M."/>
            <person name="Collen J."/>
            <person name="Corre E."/>
            <person name="Da Silva C."/>
            <person name="Delage L."/>
            <person name="Delaroque N."/>
            <person name="Dittami S.M."/>
            <person name="Doulbeau S."/>
            <person name="Elias M."/>
            <person name="Farnham G."/>
            <person name="Gachon C.M."/>
            <person name="Gschloessl B."/>
            <person name="Heesch S."/>
            <person name="Jabbari K."/>
            <person name="Jubin C."/>
            <person name="Kawai H."/>
            <person name="Kimura K."/>
            <person name="Kloareg B."/>
            <person name="Kupper F.C."/>
            <person name="Lang D."/>
            <person name="Le Bail A."/>
            <person name="Leblanc C."/>
            <person name="Lerouge P."/>
            <person name="Lohr M."/>
            <person name="Lopez P.J."/>
            <person name="Martens C."/>
            <person name="Maumus F."/>
            <person name="Michel G."/>
            <person name="Miranda-Saavedra D."/>
            <person name="Morales J."/>
            <person name="Moreau H."/>
            <person name="Motomura T."/>
            <person name="Nagasato C."/>
            <person name="Napoli C.A."/>
            <person name="Nelson D.R."/>
            <person name="Nyvall-Collen P."/>
            <person name="Peters A.F."/>
            <person name="Pommier C."/>
            <person name="Potin P."/>
            <person name="Poulain J."/>
            <person name="Quesneville H."/>
            <person name="Read B."/>
            <person name="Rensing S.A."/>
            <person name="Ritter A."/>
            <person name="Rousvoal S."/>
            <person name="Samanta M."/>
            <person name="Samson G."/>
            <person name="Schroeder D.C."/>
            <person name="Segurens B."/>
            <person name="Strittmatter M."/>
            <person name="Tonon T."/>
            <person name="Tregear J.W."/>
            <person name="Valentin K."/>
            <person name="von Dassow P."/>
            <person name="Yamagishi T."/>
            <person name="Van de Peer Y."/>
            <person name="Wincker P."/>
        </authorList>
    </citation>
    <scope>NUCLEOTIDE SEQUENCE [LARGE SCALE GENOMIC DNA]</scope>
    <source>
        <strain evidence="9">Ec32 / CCAP1310/4</strain>
    </source>
</reference>
<dbReference type="GO" id="GO:0005576">
    <property type="term" value="C:extracellular region"/>
    <property type="evidence" value="ECO:0007669"/>
    <property type="project" value="UniProtKB-SubCell"/>
</dbReference>
<dbReference type="SUPFAM" id="SSF51182">
    <property type="entry name" value="RmlC-like cupins"/>
    <property type="match status" value="1"/>
</dbReference>
<dbReference type="STRING" id="2880.D8LDW6"/>
<evidence type="ECO:0000313" key="8">
    <source>
        <dbReference type="EMBL" id="CBN75542.1"/>
    </source>
</evidence>
<keyword evidence="9" id="KW-1185">Reference proteome</keyword>
<dbReference type="PRINTS" id="PR00325">
    <property type="entry name" value="GERMIN"/>
</dbReference>
<dbReference type="Gene3D" id="2.60.120.10">
    <property type="entry name" value="Jelly Rolls"/>
    <property type="match status" value="1"/>
</dbReference>
<dbReference type="InterPro" id="IPR001929">
    <property type="entry name" value="Germin"/>
</dbReference>
<gene>
    <name evidence="8" type="ORF">Esi_0128_0014</name>
</gene>
<dbReference type="OMA" id="EFNPDCG"/>
<dbReference type="GO" id="GO:0030145">
    <property type="term" value="F:manganese ion binding"/>
    <property type="evidence" value="ECO:0007669"/>
    <property type="project" value="InterPro"/>
</dbReference>
<accession>D8LDW6</accession>
<dbReference type="Pfam" id="PF00190">
    <property type="entry name" value="Cupin_1"/>
    <property type="match status" value="1"/>
</dbReference>
<dbReference type="Proteomes" id="UP000002630">
    <property type="component" value="Linkage Group LG24"/>
</dbReference>
<keyword evidence="6" id="KW-0732">Signal</keyword>
<keyword evidence="5" id="KW-0464">Manganese</keyword>
<dbReference type="EMBL" id="FN647924">
    <property type="protein sequence ID" value="CBN75542.1"/>
    <property type="molecule type" value="Genomic_DNA"/>
</dbReference>
<evidence type="ECO:0000259" key="7">
    <source>
        <dbReference type="SMART" id="SM00835"/>
    </source>
</evidence>
<feature type="chain" id="PRO_5003117015" evidence="6">
    <location>
        <begin position="25"/>
        <end position="227"/>
    </location>
</feature>
<comment type="subcellular location">
    <subcellularLocation>
        <location evidence="1">Secreted</location>
    </subcellularLocation>
</comment>
<proteinExistence type="inferred from homology"/>
<dbReference type="SMART" id="SM00835">
    <property type="entry name" value="Cupin_1"/>
    <property type="match status" value="1"/>
</dbReference>
<feature type="domain" description="Cupin type-1" evidence="7">
    <location>
        <begin position="44"/>
        <end position="191"/>
    </location>
</feature>
<evidence type="ECO:0000256" key="3">
    <source>
        <dbReference type="ARBA" id="ARBA00022525"/>
    </source>
</evidence>
<evidence type="ECO:0000256" key="6">
    <source>
        <dbReference type="SAM" id="SignalP"/>
    </source>
</evidence>
<feature type="signal peptide" evidence="6">
    <location>
        <begin position="1"/>
        <end position="24"/>
    </location>
</feature>
<name>D8LDW6_ECTSI</name>
<dbReference type="InterPro" id="IPR006045">
    <property type="entry name" value="Cupin_1"/>
</dbReference>
<dbReference type="EMBL" id="FN649749">
    <property type="protein sequence ID" value="CBN75542.1"/>
    <property type="molecule type" value="Genomic_DNA"/>
</dbReference>
<dbReference type="InParanoid" id="D8LDW6"/>
<dbReference type="AlphaFoldDB" id="D8LDW6"/>
<evidence type="ECO:0000256" key="5">
    <source>
        <dbReference type="ARBA" id="ARBA00023211"/>
    </source>
</evidence>
<dbReference type="PANTHER" id="PTHR31238">
    <property type="entry name" value="GERMIN-LIKE PROTEIN SUBFAMILY 3 MEMBER 3"/>
    <property type="match status" value="1"/>
</dbReference>
<keyword evidence="4" id="KW-0479">Metal-binding</keyword>
<dbReference type="OrthoDB" id="1921208at2759"/>